<name>A0A081XPG2_STRTO</name>
<reference evidence="2 3" key="1">
    <citation type="submission" date="2014-02" db="EMBL/GenBank/DDBJ databases">
        <title>The genome announcement of Streptomyces toyocaensis NRRL15009.</title>
        <authorList>
            <person name="Hong H.-J."/>
            <person name="Kwun M.J."/>
        </authorList>
    </citation>
    <scope>NUCLEOTIDE SEQUENCE [LARGE SCALE GENOMIC DNA]</scope>
    <source>
        <strain evidence="2 3">NRRL 15009</strain>
    </source>
</reference>
<dbReference type="OrthoDB" id="3831424at2"/>
<comment type="caution">
    <text evidence="2">The sequence shown here is derived from an EMBL/GenBank/DDBJ whole genome shotgun (WGS) entry which is preliminary data.</text>
</comment>
<dbReference type="SMART" id="SM00530">
    <property type="entry name" value="HTH_XRE"/>
    <property type="match status" value="1"/>
</dbReference>
<dbReference type="Pfam" id="PF13560">
    <property type="entry name" value="HTH_31"/>
    <property type="match status" value="1"/>
</dbReference>
<evidence type="ECO:0000313" key="3">
    <source>
        <dbReference type="Proteomes" id="UP000028341"/>
    </source>
</evidence>
<dbReference type="RefSeq" id="WP_037935905.1">
    <property type="nucleotide sequence ID" value="NZ_JBFADL010000006.1"/>
</dbReference>
<sequence length="388" mass="42272">MTHHRNGLAARRRTVGLTQEALAEHMQVDRSTITRWESGRTAPQPWMRPRLARLLRVNAECLNDLLTAQTPHGAQGLDALDYAILHPDRIDLLAVATLRTRFDDCAARYDRVPSAGLIAEAAAQLNRIDQLAAGSSRGRVQRELHALHADACTLMGQLIWDASQRRDHATAKTYYEQSADLARHLRDTTLEAHALLRTCYVALYGAHDARTGLALAEQAADIAARTSPALAGLALLHVAEAHAMLGSTSNCERALSSAERQLAHVEAGDAAADLVSPTQFGRLAGSCYLSLGDHRRAETLLTSTAEQLRDRRKSRAIVLGNLTLARIRQRDVEAGVASLTEAITELETTRGGGGMNIVFGAARELRPWRQEPLVAEVHDRLLGLMTAA</sequence>
<dbReference type="GO" id="GO:0003677">
    <property type="term" value="F:DNA binding"/>
    <property type="evidence" value="ECO:0007669"/>
    <property type="project" value="InterPro"/>
</dbReference>
<protein>
    <submittedName>
        <fullName evidence="2">Transcriptional regulator</fullName>
    </submittedName>
</protein>
<dbReference type="InterPro" id="IPR011990">
    <property type="entry name" value="TPR-like_helical_dom_sf"/>
</dbReference>
<dbReference type="SUPFAM" id="SSF47413">
    <property type="entry name" value="lambda repressor-like DNA-binding domains"/>
    <property type="match status" value="1"/>
</dbReference>
<evidence type="ECO:0000313" key="2">
    <source>
        <dbReference type="EMBL" id="KES05435.1"/>
    </source>
</evidence>
<feature type="domain" description="HTH cro/C1-type" evidence="1">
    <location>
        <begin position="8"/>
        <end position="62"/>
    </location>
</feature>
<dbReference type="InterPro" id="IPR010982">
    <property type="entry name" value="Lambda_DNA-bd_dom_sf"/>
</dbReference>
<dbReference type="CDD" id="cd00093">
    <property type="entry name" value="HTH_XRE"/>
    <property type="match status" value="1"/>
</dbReference>
<dbReference type="InterPro" id="IPR001387">
    <property type="entry name" value="Cro/C1-type_HTH"/>
</dbReference>
<dbReference type="PROSITE" id="PS50943">
    <property type="entry name" value="HTH_CROC1"/>
    <property type="match status" value="1"/>
</dbReference>
<proteinExistence type="predicted"/>
<dbReference type="Gene3D" id="1.10.260.40">
    <property type="entry name" value="lambda repressor-like DNA-binding domains"/>
    <property type="match status" value="1"/>
</dbReference>
<evidence type="ECO:0000259" key="1">
    <source>
        <dbReference type="PROSITE" id="PS50943"/>
    </source>
</evidence>
<accession>A0A081XPG2</accession>
<dbReference type="EMBL" id="JFCB01000017">
    <property type="protein sequence ID" value="KES05435.1"/>
    <property type="molecule type" value="Genomic_DNA"/>
</dbReference>
<dbReference type="Proteomes" id="UP000028341">
    <property type="component" value="Unassembled WGS sequence"/>
</dbReference>
<organism evidence="2 3">
    <name type="scientific">Streptomyces toyocaensis</name>
    <dbReference type="NCBI Taxonomy" id="55952"/>
    <lineage>
        <taxon>Bacteria</taxon>
        <taxon>Bacillati</taxon>
        <taxon>Actinomycetota</taxon>
        <taxon>Actinomycetes</taxon>
        <taxon>Kitasatosporales</taxon>
        <taxon>Streptomycetaceae</taxon>
        <taxon>Streptomyces</taxon>
    </lineage>
</organism>
<dbReference type="SUPFAM" id="SSF48452">
    <property type="entry name" value="TPR-like"/>
    <property type="match status" value="1"/>
</dbReference>
<keyword evidence="3" id="KW-1185">Reference proteome</keyword>
<dbReference type="AlphaFoldDB" id="A0A081XPG2"/>
<dbReference type="STRING" id="55952.BU52_19530"/>
<dbReference type="eggNOG" id="COG1476">
    <property type="taxonomic scope" value="Bacteria"/>
</dbReference>
<dbReference type="Gene3D" id="1.25.40.10">
    <property type="entry name" value="Tetratricopeptide repeat domain"/>
    <property type="match status" value="1"/>
</dbReference>
<gene>
    <name evidence="2" type="ORF">BU52_19530</name>
</gene>